<evidence type="ECO:0000256" key="6">
    <source>
        <dbReference type="ARBA" id="ARBA00023004"/>
    </source>
</evidence>
<dbReference type="InterPro" id="IPR039426">
    <property type="entry name" value="TonB-dep_rcpt-like"/>
</dbReference>
<accession>A0A7H0LKX0</accession>
<evidence type="ECO:0000256" key="5">
    <source>
        <dbReference type="ARBA" id="ARBA00022692"/>
    </source>
</evidence>
<gene>
    <name evidence="12" type="ORF">H3Z74_03540</name>
</gene>
<reference evidence="12 13" key="1">
    <citation type="submission" date="2020-09" db="EMBL/GenBank/DDBJ databases">
        <title>Sphingomonas sp., a new species isolated from pork steak.</title>
        <authorList>
            <person name="Heidler von Heilborn D."/>
        </authorList>
    </citation>
    <scope>NUCLEOTIDE SEQUENCE [LARGE SCALE GENOMIC DNA]</scope>
    <source>
        <strain evidence="13">S8-3T</strain>
    </source>
</reference>
<evidence type="ECO:0000256" key="7">
    <source>
        <dbReference type="ARBA" id="ARBA00023065"/>
    </source>
</evidence>
<dbReference type="PANTHER" id="PTHR32552:SF81">
    <property type="entry name" value="TONB-DEPENDENT OUTER MEMBRANE RECEPTOR"/>
    <property type="match status" value="1"/>
</dbReference>
<evidence type="ECO:0000256" key="9">
    <source>
        <dbReference type="ARBA" id="ARBA00023136"/>
    </source>
</evidence>
<evidence type="ECO:0000256" key="10">
    <source>
        <dbReference type="ARBA" id="ARBA00023237"/>
    </source>
</evidence>
<evidence type="ECO:0000256" key="4">
    <source>
        <dbReference type="ARBA" id="ARBA00022496"/>
    </source>
</evidence>
<evidence type="ECO:0000259" key="11">
    <source>
        <dbReference type="Pfam" id="PF00593"/>
    </source>
</evidence>
<dbReference type="GO" id="GO:0009279">
    <property type="term" value="C:cell outer membrane"/>
    <property type="evidence" value="ECO:0007669"/>
    <property type="project" value="UniProtKB-SubCell"/>
</dbReference>
<proteinExistence type="predicted"/>
<evidence type="ECO:0000313" key="13">
    <source>
        <dbReference type="Proteomes" id="UP000516148"/>
    </source>
</evidence>
<evidence type="ECO:0000256" key="1">
    <source>
        <dbReference type="ARBA" id="ARBA00004571"/>
    </source>
</evidence>
<dbReference type="RefSeq" id="WP_187762623.1">
    <property type="nucleotide sequence ID" value="NZ_CP061038.1"/>
</dbReference>
<keyword evidence="5" id="KW-0812">Transmembrane</keyword>
<keyword evidence="4" id="KW-0410">Iron transport</keyword>
<protein>
    <submittedName>
        <fullName evidence="12">TonB-dependent receptor</fullName>
    </submittedName>
</protein>
<dbReference type="Proteomes" id="UP000516148">
    <property type="component" value="Chromosome"/>
</dbReference>
<keyword evidence="7" id="KW-0406">Ion transport</keyword>
<evidence type="ECO:0000256" key="8">
    <source>
        <dbReference type="ARBA" id="ARBA00023077"/>
    </source>
</evidence>
<dbReference type="Pfam" id="PF00593">
    <property type="entry name" value="TonB_dep_Rec_b-barrel"/>
    <property type="match status" value="1"/>
</dbReference>
<dbReference type="GO" id="GO:0006826">
    <property type="term" value="P:iron ion transport"/>
    <property type="evidence" value="ECO:0007669"/>
    <property type="project" value="UniProtKB-KW"/>
</dbReference>
<keyword evidence="2" id="KW-0813">Transport</keyword>
<sequence length="466" mass="51091">MLANDGVWQLPERLRHVSGFGKYTVETGAGTLRASLSLYDARWQPTEQIPIRAIGTLIPDRFGTLDPYLRGRTNRQVFNIGLESDHLTVTAYVQHYAFDLISNFTFFLNDPVHGDELEQVEDRWTFGGRIARRVDLTDRLKLTLGADGQVDRITNLGLYHTEFGKRIGTTSLVDASESSLSGYAELNWKPIDRLSLIAGARVDHFRFQTVARGGAGHSGTVEDGIATPKAGASVDIIPGLALYANYGQGFHSNAARGVTAPVDPVPGLARATGYEIGTRFERGPLIVTLDRWWSRSASELIYSGDDGTVSPTGPSRRNGYEATLYLRAARWLTIDAVYATNHARFVDAPGFDRIPNALESAGEFGVATVFGRFNAALRVRYLGPHPLTEDNKIRSPATTVINLRAARTIGAVELSAELLNILDSARADADYFYASRLPGEPPEGIEGIHSRSVEPRMLRIGAKMVF</sequence>
<dbReference type="Gene3D" id="2.40.170.20">
    <property type="entry name" value="TonB-dependent receptor, beta-barrel domain"/>
    <property type="match status" value="1"/>
</dbReference>
<dbReference type="AlphaFoldDB" id="A0A7H0LKX0"/>
<dbReference type="PANTHER" id="PTHR32552">
    <property type="entry name" value="FERRICHROME IRON RECEPTOR-RELATED"/>
    <property type="match status" value="1"/>
</dbReference>
<name>A0A7H0LKX0_9SPHN</name>
<keyword evidence="3" id="KW-1134">Transmembrane beta strand</keyword>
<keyword evidence="13" id="KW-1185">Reference proteome</keyword>
<keyword evidence="10" id="KW-0998">Cell outer membrane</keyword>
<dbReference type="InterPro" id="IPR000531">
    <property type="entry name" value="Beta-barrel_TonB"/>
</dbReference>
<evidence type="ECO:0000313" key="12">
    <source>
        <dbReference type="EMBL" id="QNQ10323.1"/>
    </source>
</evidence>
<keyword evidence="12" id="KW-0675">Receptor</keyword>
<dbReference type="EMBL" id="CP061038">
    <property type="protein sequence ID" value="QNQ10323.1"/>
    <property type="molecule type" value="Genomic_DNA"/>
</dbReference>
<feature type="domain" description="TonB-dependent receptor-like beta-barrel" evidence="11">
    <location>
        <begin position="46"/>
        <end position="420"/>
    </location>
</feature>
<organism evidence="12 13">
    <name type="scientific">Sphingomonas alpina</name>
    <dbReference type="NCBI Taxonomy" id="653931"/>
    <lineage>
        <taxon>Bacteria</taxon>
        <taxon>Pseudomonadati</taxon>
        <taxon>Pseudomonadota</taxon>
        <taxon>Alphaproteobacteria</taxon>
        <taxon>Sphingomonadales</taxon>
        <taxon>Sphingomonadaceae</taxon>
        <taxon>Sphingomonas</taxon>
    </lineage>
</organism>
<evidence type="ECO:0000256" key="3">
    <source>
        <dbReference type="ARBA" id="ARBA00022452"/>
    </source>
</evidence>
<comment type="subcellular location">
    <subcellularLocation>
        <location evidence="1">Cell outer membrane</location>
        <topology evidence="1">Multi-pass membrane protein</topology>
    </subcellularLocation>
</comment>
<dbReference type="KEGG" id="spap:H3Z74_03540"/>
<keyword evidence="9" id="KW-0472">Membrane</keyword>
<keyword evidence="8" id="KW-0798">TonB box</keyword>
<dbReference type="InterPro" id="IPR036942">
    <property type="entry name" value="Beta-barrel_TonB_sf"/>
</dbReference>
<dbReference type="SUPFAM" id="SSF56935">
    <property type="entry name" value="Porins"/>
    <property type="match status" value="1"/>
</dbReference>
<evidence type="ECO:0000256" key="2">
    <source>
        <dbReference type="ARBA" id="ARBA00022448"/>
    </source>
</evidence>
<keyword evidence="6" id="KW-0408">Iron</keyword>